<organism evidence="2 3">
    <name type="scientific">Hymenobacter volaticus</name>
    <dbReference type="NCBI Taxonomy" id="2932254"/>
    <lineage>
        <taxon>Bacteria</taxon>
        <taxon>Pseudomonadati</taxon>
        <taxon>Bacteroidota</taxon>
        <taxon>Cytophagia</taxon>
        <taxon>Cytophagales</taxon>
        <taxon>Hymenobacteraceae</taxon>
        <taxon>Hymenobacter</taxon>
    </lineage>
</organism>
<feature type="transmembrane region" description="Helical" evidence="1">
    <location>
        <begin position="20"/>
        <end position="38"/>
    </location>
</feature>
<feature type="transmembrane region" description="Helical" evidence="1">
    <location>
        <begin position="141"/>
        <end position="164"/>
    </location>
</feature>
<dbReference type="RefSeq" id="WP_245126804.1">
    <property type="nucleotide sequence ID" value="NZ_CP095064.1"/>
</dbReference>
<dbReference type="EMBL" id="CP095064">
    <property type="protein sequence ID" value="UOQ69052.1"/>
    <property type="molecule type" value="Genomic_DNA"/>
</dbReference>
<accession>A0ABY4GE73</accession>
<keyword evidence="1" id="KW-0812">Transmembrane</keyword>
<keyword evidence="1" id="KW-0472">Membrane</keyword>
<keyword evidence="2" id="KW-0614">Plasmid</keyword>
<reference evidence="2" key="1">
    <citation type="submission" date="2022-04" db="EMBL/GenBank/DDBJ databases">
        <title>Hymenobacter sp. isolated from the air.</title>
        <authorList>
            <person name="Won M."/>
            <person name="Lee C.-M."/>
            <person name="Woen H.-Y."/>
            <person name="Kwon S.-W."/>
        </authorList>
    </citation>
    <scope>NUCLEOTIDE SEQUENCE</scope>
    <source>
        <strain evidence="2">5420S-77</strain>
        <plasmid evidence="2">unnamed3</plasmid>
    </source>
</reference>
<keyword evidence="3" id="KW-1185">Reference proteome</keyword>
<geneLocation type="plasmid" evidence="2 3">
    <name>unnamed3</name>
</geneLocation>
<gene>
    <name evidence="2" type="ORF">MUN86_26480</name>
</gene>
<proteinExistence type="predicted"/>
<sequence>MQDSAKRFFTKDFTYEDVILYLFCFLLVGFIAFYFTSINESHGVDFMSSHDKVMMDKLVIEPMPGDKLRENLIKAQLQIAYKRYEHGARFEHTNSLIKFIGFLVGTLLAILGAVVVVKGVRDSPIGFEAEGLERARIKFTASSPGVFLAFIGGGIIVTTIVHTIEAEVDDPVISVPINMMEATSGKTDTTQIK</sequence>
<protein>
    <recommendedName>
        <fullName evidence="4">MotA/TolQ/ExbB proton channel domain-containing protein</fullName>
    </recommendedName>
</protein>
<evidence type="ECO:0000256" key="1">
    <source>
        <dbReference type="SAM" id="Phobius"/>
    </source>
</evidence>
<evidence type="ECO:0008006" key="4">
    <source>
        <dbReference type="Google" id="ProtNLM"/>
    </source>
</evidence>
<name>A0ABY4GE73_9BACT</name>
<dbReference type="Proteomes" id="UP000830401">
    <property type="component" value="Plasmid unnamed3"/>
</dbReference>
<evidence type="ECO:0000313" key="3">
    <source>
        <dbReference type="Proteomes" id="UP000830401"/>
    </source>
</evidence>
<feature type="transmembrane region" description="Helical" evidence="1">
    <location>
        <begin position="99"/>
        <end position="120"/>
    </location>
</feature>
<keyword evidence="1" id="KW-1133">Transmembrane helix</keyword>
<evidence type="ECO:0000313" key="2">
    <source>
        <dbReference type="EMBL" id="UOQ69052.1"/>
    </source>
</evidence>